<reference evidence="2 3" key="1">
    <citation type="journal article" date="2014" name="Front. Genet.">
        <title>Genome and metabolic network of "Candidatus Phaeomarinobacter ectocarpi" Ec32, a new candidate genus of Alphaproteobacteria frequently associated with brown algae.</title>
        <authorList>
            <person name="Dittami S.M."/>
            <person name="Barbeyron T."/>
            <person name="Boyen C."/>
            <person name="Cambefort J."/>
            <person name="Collet G."/>
            <person name="Delage L."/>
            <person name="Gobet A."/>
            <person name="Groisillier A."/>
            <person name="Leblanc C."/>
            <person name="Michel G."/>
            <person name="Scornet D."/>
            <person name="Siegel A."/>
            <person name="Tapia J.E."/>
            <person name="Tonon T."/>
        </authorList>
    </citation>
    <scope>NUCLEOTIDE SEQUENCE [LARGE SCALE GENOMIC DNA]</scope>
    <source>
        <strain evidence="2 3">Ec32</strain>
    </source>
</reference>
<evidence type="ECO:0000313" key="3">
    <source>
        <dbReference type="Proteomes" id="UP000032160"/>
    </source>
</evidence>
<dbReference type="Pfam" id="PF13463">
    <property type="entry name" value="HTH_27"/>
    <property type="match status" value="1"/>
</dbReference>
<dbReference type="Gene3D" id="1.10.10.10">
    <property type="entry name" value="Winged helix-like DNA-binding domain superfamily/Winged helix DNA-binding domain"/>
    <property type="match status" value="1"/>
</dbReference>
<dbReference type="SUPFAM" id="SSF46785">
    <property type="entry name" value="Winged helix' DNA-binding domain"/>
    <property type="match status" value="1"/>
</dbReference>
<proteinExistence type="predicted"/>
<organism evidence="2 3">
    <name type="scientific">Candidatus Phaeomarinibacter ectocarpi</name>
    <dbReference type="NCBI Taxonomy" id="1458461"/>
    <lineage>
        <taxon>Bacteria</taxon>
        <taxon>Pseudomonadati</taxon>
        <taxon>Pseudomonadota</taxon>
        <taxon>Alphaproteobacteria</taxon>
        <taxon>Hyphomicrobiales</taxon>
        <taxon>Parvibaculaceae</taxon>
        <taxon>Candidatus Phaeomarinibacter</taxon>
    </lineage>
</organism>
<dbReference type="EMBL" id="HG966617">
    <property type="protein sequence ID" value="CDO58471.1"/>
    <property type="molecule type" value="Genomic_DNA"/>
</dbReference>
<dbReference type="InterPro" id="IPR036388">
    <property type="entry name" value="WH-like_DNA-bd_sf"/>
</dbReference>
<dbReference type="OrthoDB" id="8446812at2"/>
<accession>X5MLJ9</accession>
<dbReference type="RefSeq" id="WP_052535000.1">
    <property type="nucleotide sequence ID" value="NZ_HG966617.1"/>
</dbReference>
<evidence type="ECO:0000259" key="1">
    <source>
        <dbReference type="Pfam" id="PF13463"/>
    </source>
</evidence>
<evidence type="ECO:0000313" key="2">
    <source>
        <dbReference type="EMBL" id="CDO58471.1"/>
    </source>
</evidence>
<dbReference type="InterPro" id="IPR036390">
    <property type="entry name" value="WH_DNA-bd_sf"/>
</dbReference>
<dbReference type="GO" id="GO:0003700">
    <property type="term" value="F:DNA-binding transcription factor activity"/>
    <property type="evidence" value="ECO:0007669"/>
    <property type="project" value="InterPro"/>
</dbReference>
<protein>
    <recommendedName>
        <fullName evidence="1">HTH marR-type domain-containing protein</fullName>
    </recommendedName>
</protein>
<gene>
    <name evidence="2" type="ORF">BN1012_Phect257</name>
</gene>
<dbReference type="AlphaFoldDB" id="X5MLJ9"/>
<dbReference type="InterPro" id="IPR000835">
    <property type="entry name" value="HTH_MarR-typ"/>
</dbReference>
<feature type="domain" description="HTH marR-type" evidence="1">
    <location>
        <begin position="59"/>
        <end position="135"/>
    </location>
</feature>
<keyword evidence="3" id="KW-1185">Reference proteome</keyword>
<dbReference type="KEGG" id="pect:BN1012_Phect257"/>
<name>X5MLJ9_9HYPH</name>
<dbReference type="HOGENOM" id="CLU_136184_0_0_5"/>
<sequence length="185" mass="20351">MSPAKSKSVPRSGPSLKDGKGFDRPAAALALLGFFYPIHYKAGIKVEDALRDKGVMGELGRHQVAVLWHIHSAGENGTMMRRKDIEQSLRSWFDISSAAITKAIRAMASPPLSLVVQEEDPNSAREKIVRLTPKGAKHIAAMMDRGVEVIKEMMEPMDEATIREGIKFFQAITNSIVMMESGDKS</sequence>
<dbReference type="Proteomes" id="UP000032160">
    <property type="component" value="Chromosome I"/>
</dbReference>